<dbReference type="Gene3D" id="3.90.190.10">
    <property type="entry name" value="Protein tyrosine phosphatase superfamily"/>
    <property type="match status" value="1"/>
</dbReference>
<dbReference type="InterPro" id="IPR000387">
    <property type="entry name" value="Tyr_Pase_dom"/>
</dbReference>
<organism evidence="4 5">
    <name type="scientific">Jimgerdemannia flammicorona</name>
    <dbReference type="NCBI Taxonomy" id="994334"/>
    <lineage>
        <taxon>Eukaryota</taxon>
        <taxon>Fungi</taxon>
        <taxon>Fungi incertae sedis</taxon>
        <taxon>Mucoromycota</taxon>
        <taxon>Mucoromycotina</taxon>
        <taxon>Endogonomycetes</taxon>
        <taxon>Endogonales</taxon>
        <taxon>Endogonaceae</taxon>
        <taxon>Jimgerdemannia</taxon>
    </lineage>
</organism>
<comment type="caution">
    <text evidence="4">The sequence shown here is derived from an EMBL/GenBank/DDBJ whole genome shotgun (WGS) entry which is preliminary data.</text>
</comment>
<dbReference type="InterPro" id="IPR050348">
    <property type="entry name" value="Protein-Tyr_Phosphatase"/>
</dbReference>
<dbReference type="Proteomes" id="UP000268093">
    <property type="component" value="Unassembled WGS sequence"/>
</dbReference>
<sequence>MSDHILPAASNKYISRFRSILSGSLSNLTMASPTTLPAPHFLTKFYSLTPPEQRALLLQKFYALSQLEGERLRRATDSADPFSLCVGLTRSIQNRNRYMNVIPFDRNRIALRATALAAPDSTTHPDYINASLIDPAILGLSSRKYIVTQGPLDFPPNPTVGDFWLMAWEQHSPVIVCLTRVEVGCARYWPAGMDEDVKEWETSVGGVRMRVRLVSTPSVHQDADCEIRKLWVEPVDSALGKGREIIHLACFGWPDHGVPENAKHVLSLIRLMHELEAECTGKVGGIAEPGPTIVHCSAGCGRTGIFCTIDNVWRLLEKRATAVENDDGRDLVYEVVDMLRQQRKTMVEAPHQYEFCYRALGSLVGLERSGK</sequence>
<dbReference type="PROSITE" id="PS00383">
    <property type="entry name" value="TYR_PHOSPHATASE_1"/>
    <property type="match status" value="1"/>
</dbReference>
<dbReference type="CDD" id="cd18533">
    <property type="entry name" value="PTP_fungal"/>
    <property type="match status" value="1"/>
</dbReference>
<accession>A0A433DJ37</accession>
<dbReference type="SMART" id="SM00194">
    <property type="entry name" value="PTPc"/>
    <property type="match status" value="1"/>
</dbReference>
<dbReference type="SMART" id="SM00404">
    <property type="entry name" value="PTPc_motif"/>
    <property type="match status" value="1"/>
</dbReference>
<evidence type="ECO:0000313" key="5">
    <source>
        <dbReference type="Proteomes" id="UP000268093"/>
    </source>
</evidence>
<evidence type="ECO:0000259" key="2">
    <source>
        <dbReference type="PROSITE" id="PS50055"/>
    </source>
</evidence>
<gene>
    <name evidence="4" type="ORF">BC936DRAFT_137371</name>
</gene>
<comment type="similarity">
    <text evidence="1">Belongs to the protein-tyrosine phosphatase family. Non-receptor class subfamily.</text>
</comment>
<dbReference type="OrthoDB" id="10253954at2759"/>
<dbReference type="AlphaFoldDB" id="A0A433DJ37"/>
<dbReference type="PROSITE" id="PS50056">
    <property type="entry name" value="TYR_PHOSPHATASE_2"/>
    <property type="match status" value="1"/>
</dbReference>
<reference evidence="4 5" key="1">
    <citation type="journal article" date="2018" name="New Phytol.">
        <title>Phylogenomics of Endogonaceae and evolution of mycorrhizas within Mucoromycota.</title>
        <authorList>
            <person name="Chang Y."/>
            <person name="Desiro A."/>
            <person name="Na H."/>
            <person name="Sandor L."/>
            <person name="Lipzen A."/>
            <person name="Clum A."/>
            <person name="Barry K."/>
            <person name="Grigoriev I.V."/>
            <person name="Martin F.M."/>
            <person name="Stajich J.E."/>
            <person name="Smith M.E."/>
            <person name="Bonito G."/>
            <person name="Spatafora J.W."/>
        </authorList>
    </citation>
    <scope>NUCLEOTIDE SEQUENCE [LARGE SCALE GENOMIC DNA]</scope>
    <source>
        <strain evidence="4 5">GMNB39</strain>
    </source>
</reference>
<evidence type="ECO:0000259" key="3">
    <source>
        <dbReference type="PROSITE" id="PS50056"/>
    </source>
</evidence>
<evidence type="ECO:0000313" key="4">
    <source>
        <dbReference type="EMBL" id="RUP50860.1"/>
    </source>
</evidence>
<keyword evidence="5" id="KW-1185">Reference proteome</keyword>
<dbReference type="PRINTS" id="PR00700">
    <property type="entry name" value="PRTYPHPHTASE"/>
</dbReference>
<dbReference type="GO" id="GO:0004725">
    <property type="term" value="F:protein tyrosine phosphatase activity"/>
    <property type="evidence" value="ECO:0007669"/>
    <property type="project" value="InterPro"/>
</dbReference>
<name>A0A433DJ37_9FUNG</name>
<feature type="domain" description="Tyrosine specific protein phosphatases" evidence="3">
    <location>
        <begin position="266"/>
        <end position="354"/>
    </location>
</feature>
<proteinExistence type="inferred from homology"/>
<dbReference type="PANTHER" id="PTHR19134">
    <property type="entry name" value="RECEPTOR-TYPE TYROSINE-PROTEIN PHOSPHATASE"/>
    <property type="match status" value="1"/>
</dbReference>
<feature type="domain" description="Tyrosine-protein phosphatase" evidence="2">
    <location>
        <begin position="57"/>
        <end position="363"/>
    </location>
</feature>
<dbReference type="PANTHER" id="PTHR19134:SF449">
    <property type="entry name" value="TYROSINE-PROTEIN PHOSPHATASE 1"/>
    <property type="match status" value="1"/>
</dbReference>
<dbReference type="InterPro" id="IPR003595">
    <property type="entry name" value="Tyr_Pase_cat"/>
</dbReference>
<dbReference type="InterPro" id="IPR016130">
    <property type="entry name" value="Tyr_Pase_AS"/>
</dbReference>
<dbReference type="Pfam" id="PF00102">
    <property type="entry name" value="Y_phosphatase"/>
    <property type="match status" value="1"/>
</dbReference>
<dbReference type="SUPFAM" id="SSF52799">
    <property type="entry name" value="(Phosphotyrosine protein) phosphatases II"/>
    <property type="match status" value="1"/>
</dbReference>
<dbReference type="InterPro" id="IPR029021">
    <property type="entry name" value="Prot-tyrosine_phosphatase-like"/>
</dbReference>
<evidence type="ECO:0000256" key="1">
    <source>
        <dbReference type="ARBA" id="ARBA00009649"/>
    </source>
</evidence>
<dbReference type="EMBL" id="RBNI01001130">
    <property type="protein sequence ID" value="RUP50860.1"/>
    <property type="molecule type" value="Genomic_DNA"/>
</dbReference>
<protein>
    <submittedName>
        <fullName evidence="4">Protein-tyrosine phosphatase-like protein</fullName>
    </submittedName>
</protein>
<dbReference type="PROSITE" id="PS50055">
    <property type="entry name" value="TYR_PHOSPHATASE_PTP"/>
    <property type="match status" value="1"/>
</dbReference>
<dbReference type="InterPro" id="IPR000242">
    <property type="entry name" value="PTP_cat"/>
</dbReference>